<name>A0ABW2Q307_9MICO</name>
<feature type="domain" description="DUF4037" evidence="1">
    <location>
        <begin position="125"/>
        <end position="223"/>
    </location>
</feature>
<sequence length="356" mass="39421">MVRRFVPGLDLAEAFYAKAVAPLVDVPHAACLLGEGSEVLGFDTARSMDHEWGPRAQIFVSEQHVDAVRARVDDGLPSLFHGFATRWFALASGTEAHHVEVTTFDDWIVATLGLDPRVGMDHADWLGLPQQRLLNVTAGRVFRDDTGELSRVRKSVRWYPAEVWAWMMLSSWHLIGNTEPLRARCIETEDTLGERLLTARLCRLAMELAFLQERRYWPYDKWFGAAFNQLDAAGPLTPSLTTALASDGAVATRAIGEVLTWLGHRHNDIGLGPAVTPRRGPFDVGINDAVRPYDVINAADYIDALRATITDPQLRSLVQVGGIDQLTHADDAIVTHTDWPARLTAQYREALAKPAG</sequence>
<protein>
    <submittedName>
        <fullName evidence="2">DUF4037 domain-containing protein</fullName>
    </submittedName>
</protein>
<accession>A0ABW2Q307</accession>
<dbReference type="EMBL" id="JBHTCQ010000001">
    <property type="protein sequence ID" value="MFC7403885.1"/>
    <property type="molecule type" value="Genomic_DNA"/>
</dbReference>
<proteinExistence type="predicted"/>
<evidence type="ECO:0000313" key="3">
    <source>
        <dbReference type="Proteomes" id="UP001596455"/>
    </source>
</evidence>
<dbReference type="Pfam" id="PF13228">
    <property type="entry name" value="DUF4037"/>
    <property type="match status" value="1"/>
</dbReference>
<dbReference type="Proteomes" id="UP001596455">
    <property type="component" value="Unassembled WGS sequence"/>
</dbReference>
<keyword evidence="3" id="KW-1185">Reference proteome</keyword>
<evidence type="ECO:0000259" key="1">
    <source>
        <dbReference type="Pfam" id="PF13228"/>
    </source>
</evidence>
<dbReference type="InterPro" id="IPR025117">
    <property type="entry name" value="DUF4037"/>
</dbReference>
<evidence type="ECO:0000313" key="2">
    <source>
        <dbReference type="EMBL" id="MFC7403885.1"/>
    </source>
</evidence>
<organism evidence="2 3">
    <name type="scientific">Georgenia alba</name>
    <dbReference type="NCBI Taxonomy" id="2233858"/>
    <lineage>
        <taxon>Bacteria</taxon>
        <taxon>Bacillati</taxon>
        <taxon>Actinomycetota</taxon>
        <taxon>Actinomycetes</taxon>
        <taxon>Micrococcales</taxon>
        <taxon>Bogoriellaceae</taxon>
        <taxon>Georgenia</taxon>
    </lineage>
</organism>
<comment type="caution">
    <text evidence="2">The sequence shown here is derived from an EMBL/GenBank/DDBJ whole genome shotgun (WGS) entry which is preliminary data.</text>
</comment>
<gene>
    <name evidence="2" type="ORF">ACFQQL_02085</name>
</gene>
<reference evidence="3" key="1">
    <citation type="journal article" date="2019" name="Int. J. Syst. Evol. Microbiol.">
        <title>The Global Catalogue of Microorganisms (GCM) 10K type strain sequencing project: providing services to taxonomists for standard genome sequencing and annotation.</title>
        <authorList>
            <consortium name="The Broad Institute Genomics Platform"/>
            <consortium name="The Broad Institute Genome Sequencing Center for Infectious Disease"/>
            <person name="Wu L."/>
            <person name="Ma J."/>
        </authorList>
    </citation>
    <scope>NUCLEOTIDE SEQUENCE [LARGE SCALE GENOMIC DNA]</scope>
    <source>
        <strain evidence="3">JCM 1490</strain>
    </source>
</reference>
<dbReference type="RefSeq" id="WP_382390766.1">
    <property type="nucleotide sequence ID" value="NZ_JBHTCQ010000001.1"/>
</dbReference>